<evidence type="ECO:0000256" key="12">
    <source>
        <dbReference type="ARBA" id="ARBA00023180"/>
    </source>
</evidence>
<dbReference type="Pfam" id="PF07732">
    <property type="entry name" value="Cu-oxidase_3"/>
    <property type="match status" value="1"/>
</dbReference>
<keyword evidence="7" id="KW-0964">Secreted</keyword>
<keyword evidence="13" id="KW-0439">Lignin degradation</keyword>
<evidence type="ECO:0000256" key="2">
    <source>
        <dbReference type="ARBA" id="ARBA00001935"/>
    </source>
</evidence>
<evidence type="ECO:0000256" key="4">
    <source>
        <dbReference type="ARBA" id="ARBA00010609"/>
    </source>
</evidence>
<reference evidence="17" key="1">
    <citation type="submission" date="2018-11" db="EMBL/GenBank/DDBJ databases">
        <authorList>
            <person name="Du T."/>
            <person name="Cao X."/>
        </authorList>
    </citation>
    <scope>NUCLEOTIDE SEQUENCE</scope>
</reference>
<dbReference type="InterPro" id="IPR011707">
    <property type="entry name" value="Cu-oxidase-like_N"/>
</dbReference>
<dbReference type="Pfam" id="PF07731">
    <property type="entry name" value="Cu-oxidase_2"/>
    <property type="match status" value="1"/>
</dbReference>
<keyword evidence="10" id="KW-0560">Oxidoreductase</keyword>
<evidence type="ECO:0000256" key="6">
    <source>
        <dbReference type="ARBA" id="ARBA00022523"/>
    </source>
</evidence>
<feature type="domain" description="Plastocyanin-like" evidence="15">
    <location>
        <begin position="396"/>
        <end position="509"/>
    </location>
</feature>
<evidence type="ECO:0000256" key="10">
    <source>
        <dbReference type="ARBA" id="ARBA00023002"/>
    </source>
</evidence>
<dbReference type="PANTHER" id="PTHR11709">
    <property type="entry name" value="MULTI-COPPER OXIDASE"/>
    <property type="match status" value="1"/>
</dbReference>
<dbReference type="CDD" id="cd13875">
    <property type="entry name" value="CuRO_2_LCC_plant"/>
    <property type="match status" value="1"/>
</dbReference>
<evidence type="ECO:0000256" key="11">
    <source>
        <dbReference type="ARBA" id="ARBA00023008"/>
    </source>
</evidence>
<evidence type="ECO:0000259" key="15">
    <source>
        <dbReference type="Pfam" id="PF07731"/>
    </source>
</evidence>
<evidence type="ECO:0000256" key="8">
    <source>
        <dbReference type="ARBA" id="ARBA00022723"/>
    </source>
</evidence>
<evidence type="ECO:0000259" key="16">
    <source>
        <dbReference type="Pfam" id="PF07732"/>
    </source>
</evidence>
<protein>
    <recommendedName>
        <fullName evidence="5">laccase</fullName>
        <ecNumber evidence="5">1.10.3.2</ecNumber>
    </recommendedName>
</protein>
<dbReference type="EC" id="1.10.3.2" evidence="5"/>
<dbReference type="AlphaFoldDB" id="A0A4Y5RU23"/>
<organism evidence="17">
    <name type="scientific">Salvia miltiorrhiza</name>
    <name type="common">Chinese sage</name>
    <dbReference type="NCBI Taxonomy" id="226208"/>
    <lineage>
        <taxon>Eukaryota</taxon>
        <taxon>Viridiplantae</taxon>
        <taxon>Streptophyta</taxon>
        <taxon>Embryophyta</taxon>
        <taxon>Tracheophyta</taxon>
        <taxon>Spermatophyta</taxon>
        <taxon>Magnoliopsida</taxon>
        <taxon>eudicotyledons</taxon>
        <taxon>Gunneridae</taxon>
        <taxon>Pentapetalae</taxon>
        <taxon>asterids</taxon>
        <taxon>lamiids</taxon>
        <taxon>Lamiales</taxon>
        <taxon>Lamiaceae</taxon>
        <taxon>Nepetoideae</taxon>
        <taxon>Mentheae</taxon>
        <taxon>Salviinae</taxon>
        <taxon>Salvia</taxon>
        <taxon>Salvia incertae sedis</taxon>
    </lineage>
</organism>
<dbReference type="SUPFAM" id="SSF49503">
    <property type="entry name" value="Cupredoxins"/>
    <property type="match status" value="3"/>
</dbReference>
<comment type="similarity">
    <text evidence="4">Belongs to the multicopper oxidase family.</text>
</comment>
<evidence type="ECO:0000256" key="5">
    <source>
        <dbReference type="ARBA" id="ARBA00012297"/>
    </source>
</evidence>
<dbReference type="InterPro" id="IPR001117">
    <property type="entry name" value="Cu-oxidase_2nd"/>
</dbReference>
<accession>A0A4Y5RU23</accession>
<keyword evidence="11" id="KW-0186">Copper</keyword>
<keyword evidence="9" id="KW-0677">Repeat</keyword>
<evidence type="ECO:0000256" key="9">
    <source>
        <dbReference type="ARBA" id="ARBA00022737"/>
    </source>
</evidence>
<keyword evidence="6" id="KW-0052">Apoplast</keyword>
<dbReference type="EMBL" id="MK183093">
    <property type="protein sequence ID" value="QCZ35220.1"/>
    <property type="molecule type" value="mRNA"/>
</dbReference>
<dbReference type="Gene3D" id="2.60.40.420">
    <property type="entry name" value="Cupredoxins - blue copper proteins"/>
    <property type="match status" value="3"/>
</dbReference>
<evidence type="ECO:0000259" key="14">
    <source>
        <dbReference type="Pfam" id="PF00394"/>
    </source>
</evidence>
<comment type="subcellular location">
    <subcellularLocation>
        <location evidence="3">Secreted</location>
        <location evidence="3">Extracellular space</location>
        <location evidence="3">Apoplast</location>
    </subcellularLocation>
</comment>
<dbReference type="GO" id="GO:0046274">
    <property type="term" value="P:lignin catabolic process"/>
    <property type="evidence" value="ECO:0007669"/>
    <property type="project" value="UniProtKB-KW"/>
</dbReference>
<dbReference type="Pfam" id="PF00394">
    <property type="entry name" value="Cu-oxidase"/>
    <property type="match status" value="2"/>
</dbReference>
<evidence type="ECO:0000256" key="13">
    <source>
        <dbReference type="ARBA" id="ARBA00023185"/>
    </source>
</evidence>
<dbReference type="InterPro" id="IPR008972">
    <property type="entry name" value="Cupredoxin"/>
</dbReference>
<dbReference type="InterPro" id="IPR045087">
    <property type="entry name" value="Cu-oxidase_fam"/>
</dbReference>
<evidence type="ECO:0000313" key="17">
    <source>
        <dbReference type="EMBL" id="QCZ35220.1"/>
    </source>
</evidence>
<name>A0A4Y5RU23_SALMI</name>
<keyword evidence="12" id="KW-0325">Glycoprotein</keyword>
<dbReference type="InterPro" id="IPR034285">
    <property type="entry name" value="CuRO_2_LCC"/>
</dbReference>
<comment type="cofactor">
    <cofactor evidence="2">
        <name>Cu cation</name>
        <dbReference type="ChEBI" id="CHEBI:23378"/>
    </cofactor>
</comment>
<feature type="domain" description="Plastocyanin-like" evidence="14">
    <location>
        <begin position="71"/>
        <end position="116"/>
    </location>
</feature>
<comment type="catalytic activity">
    <reaction evidence="1">
        <text>4 hydroquinone + O2 = 4 benzosemiquinone + 2 H2O</text>
        <dbReference type="Rhea" id="RHEA:11276"/>
        <dbReference type="ChEBI" id="CHEBI:15377"/>
        <dbReference type="ChEBI" id="CHEBI:15379"/>
        <dbReference type="ChEBI" id="CHEBI:17594"/>
        <dbReference type="ChEBI" id="CHEBI:17977"/>
        <dbReference type="EC" id="1.10.3.2"/>
    </reaction>
</comment>
<dbReference type="GO" id="GO:0048046">
    <property type="term" value="C:apoplast"/>
    <property type="evidence" value="ECO:0007669"/>
    <property type="project" value="UniProtKB-SubCell"/>
</dbReference>
<evidence type="ECO:0000256" key="1">
    <source>
        <dbReference type="ARBA" id="ARBA00000349"/>
    </source>
</evidence>
<dbReference type="GO" id="GO:0005507">
    <property type="term" value="F:copper ion binding"/>
    <property type="evidence" value="ECO:0007669"/>
    <property type="project" value="InterPro"/>
</dbReference>
<evidence type="ECO:0000256" key="7">
    <source>
        <dbReference type="ARBA" id="ARBA00022525"/>
    </source>
</evidence>
<feature type="domain" description="Plastocyanin-like" evidence="16">
    <location>
        <begin position="2"/>
        <end position="56"/>
    </location>
</feature>
<feature type="domain" description="Plastocyanin-like" evidence="14">
    <location>
        <begin position="207"/>
        <end position="291"/>
    </location>
</feature>
<dbReference type="InterPro" id="IPR011706">
    <property type="entry name" value="Cu-oxidase_C"/>
</dbReference>
<evidence type="ECO:0000256" key="3">
    <source>
        <dbReference type="ARBA" id="ARBA00004271"/>
    </source>
</evidence>
<dbReference type="GO" id="GO:0052716">
    <property type="term" value="F:hydroquinone:oxygen oxidoreductase activity"/>
    <property type="evidence" value="ECO:0007669"/>
    <property type="project" value="UniProtKB-EC"/>
</dbReference>
<proteinExistence type="evidence at transcript level"/>
<dbReference type="PANTHER" id="PTHR11709:SF9">
    <property type="entry name" value="LACCASE-7"/>
    <property type="match status" value="1"/>
</dbReference>
<keyword evidence="8" id="KW-0479">Metal-binding</keyword>
<sequence length="541" mass="59578">MSGWADGPEYITQCPIRPGQNYTYRFNVTRQEGTLWWHAHFKVLRATVHGALIIQPTLTRSYPFPKPYKEISVVLGEWWNADIMDVEAQATATGTPPNTSNAFTINGQPGDLYPCSSNRVENRVSAGTLPAKCGYPRDENYRKRHPHPTLFPDAGTRIPAADTRCGIRYPHPTLHPNFAGIGYPIPARVSGRVRVYPIPATRFSTPINAALNTPLFFKIANHKFTVVAVDAAYTNPYPTDVLVLAPGQTVDALMKADQFPRWYYMAASAYVALPLVPFVNISATAIISYLGAWKSTPVLPVMPNSRDTTTANNFLFNLTGLTSSPFWSPVPLNIDERMVVTVGLGLSFCDASSGICGGPAGMKIAASMNNVSFALPTRLSIMQAYYNNVSGIYTTDFPNNPPVAFDYTNPNNEANFALIPTVKGTKVKVFKYNTTVEMVFQNTALLASDDHPMHLHGLNFYVVGQGFGNYNPKIDTKNFNLVNPQERNTVMVPSYGWVVIRFRANNPDAHVPWGLASTFIIQNGPTPSTRLPPPPADLPKC</sequence>